<dbReference type="OrthoDB" id="9837064at2"/>
<reference evidence="2 3" key="1">
    <citation type="submission" date="2018-08" db="EMBL/GenBank/DDBJ databases">
        <title>Paenibacillus sp. M4BSY-1, whole genome shotgun sequence.</title>
        <authorList>
            <person name="Tuo L."/>
        </authorList>
    </citation>
    <scope>NUCLEOTIDE SEQUENCE [LARGE SCALE GENOMIC DNA]</scope>
    <source>
        <strain evidence="2 3">M4BSY-1</strain>
    </source>
</reference>
<organism evidence="2 3">
    <name type="scientific">Paenibacillus paeoniae</name>
    <dbReference type="NCBI Taxonomy" id="2292705"/>
    <lineage>
        <taxon>Bacteria</taxon>
        <taxon>Bacillati</taxon>
        <taxon>Bacillota</taxon>
        <taxon>Bacilli</taxon>
        <taxon>Bacillales</taxon>
        <taxon>Paenibacillaceae</taxon>
        <taxon>Paenibacillus</taxon>
    </lineage>
</organism>
<proteinExistence type="predicted"/>
<evidence type="ECO:0000256" key="1">
    <source>
        <dbReference type="SAM" id="Phobius"/>
    </source>
</evidence>
<gene>
    <name evidence="2" type="ORF">DX130_18310</name>
</gene>
<accession>A0A371PEU4</accession>
<evidence type="ECO:0000313" key="2">
    <source>
        <dbReference type="EMBL" id="REK74457.1"/>
    </source>
</evidence>
<sequence>MEITVFKGGFRIFVINRRLLLVVLISWIIGRFFLEMLHFEIMSPTRISQTEFTLMYGFVICTGLLVFAWNVSKYGFKSAKYGIFILLGTLSLLFYLDIGHKYVDQWREERESQKEIQLMNSTQAYYKKNLDPIYSFREYVGYSKVQTYYIFEKNGDVSQKDMDYIVNILKPLDKLDISIQLYSLTTPNELVMRFTNEKAYIGCTNPMYRNLDKINICNIKKYSERQSDTNSMIQSDS</sequence>
<dbReference type="Proteomes" id="UP000261905">
    <property type="component" value="Unassembled WGS sequence"/>
</dbReference>
<dbReference type="RefSeq" id="WP_116047787.1">
    <property type="nucleotide sequence ID" value="NZ_QUBQ01000003.1"/>
</dbReference>
<feature type="transmembrane region" description="Helical" evidence="1">
    <location>
        <begin position="78"/>
        <end position="98"/>
    </location>
</feature>
<comment type="caution">
    <text evidence="2">The sequence shown here is derived from an EMBL/GenBank/DDBJ whole genome shotgun (WGS) entry which is preliminary data.</text>
</comment>
<feature type="transmembrane region" description="Helical" evidence="1">
    <location>
        <begin position="12"/>
        <end position="34"/>
    </location>
</feature>
<keyword evidence="1" id="KW-0472">Membrane</keyword>
<keyword evidence="3" id="KW-1185">Reference proteome</keyword>
<keyword evidence="1" id="KW-1133">Transmembrane helix</keyword>
<evidence type="ECO:0000313" key="3">
    <source>
        <dbReference type="Proteomes" id="UP000261905"/>
    </source>
</evidence>
<keyword evidence="1" id="KW-0812">Transmembrane</keyword>
<protein>
    <submittedName>
        <fullName evidence="2">Uncharacterized protein</fullName>
    </submittedName>
</protein>
<dbReference type="AlphaFoldDB" id="A0A371PEU4"/>
<feature type="transmembrane region" description="Helical" evidence="1">
    <location>
        <begin position="54"/>
        <end position="72"/>
    </location>
</feature>
<name>A0A371PEU4_9BACL</name>
<dbReference type="EMBL" id="QUBQ01000003">
    <property type="protein sequence ID" value="REK74457.1"/>
    <property type="molecule type" value="Genomic_DNA"/>
</dbReference>